<evidence type="ECO:0000256" key="1">
    <source>
        <dbReference type="SAM" id="MobiDB-lite"/>
    </source>
</evidence>
<comment type="caution">
    <text evidence="2">The sequence shown here is derived from an EMBL/GenBank/DDBJ whole genome shotgun (WGS) entry which is preliminary data.</text>
</comment>
<keyword evidence="3" id="KW-1185">Reference proteome</keyword>
<dbReference type="GeneID" id="63802431"/>
<evidence type="ECO:0000313" key="3">
    <source>
        <dbReference type="Proteomes" id="UP000193922"/>
    </source>
</evidence>
<organism evidence="2 3">
    <name type="scientific">Linderina pennispora</name>
    <dbReference type="NCBI Taxonomy" id="61395"/>
    <lineage>
        <taxon>Eukaryota</taxon>
        <taxon>Fungi</taxon>
        <taxon>Fungi incertae sedis</taxon>
        <taxon>Zoopagomycota</taxon>
        <taxon>Kickxellomycotina</taxon>
        <taxon>Kickxellomycetes</taxon>
        <taxon>Kickxellales</taxon>
        <taxon>Kickxellaceae</taxon>
        <taxon>Linderina</taxon>
    </lineage>
</organism>
<accession>A0A1Y1VXZ8</accession>
<reference evidence="2 3" key="1">
    <citation type="submission" date="2016-07" db="EMBL/GenBank/DDBJ databases">
        <title>Pervasive Adenine N6-methylation of Active Genes in Fungi.</title>
        <authorList>
            <consortium name="DOE Joint Genome Institute"/>
            <person name="Mondo S.J."/>
            <person name="Dannebaum R.O."/>
            <person name="Kuo R.C."/>
            <person name="Labutti K."/>
            <person name="Haridas S."/>
            <person name="Kuo A."/>
            <person name="Salamov A."/>
            <person name="Ahrendt S.R."/>
            <person name="Lipzen A."/>
            <person name="Sullivan W."/>
            <person name="Andreopoulos W.B."/>
            <person name="Clum A."/>
            <person name="Lindquist E."/>
            <person name="Daum C."/>
            <person name="Ramamoorthy G.K."/>
            <person name="Gryganskyi A."/>
            <person name="Culley D."/>
            <person name="Magnuson J.K."/>
            <person name="James T.Y."/>
            <person name="O'Malley M.A."/>
            <person name="Stajich J.E."/>
            <person name="Spatafora J.W."/>
            <person name="Visel A."/>
            <person name="Grigoriev I.V."/>
        </authorList>
    </citation>
    <scope>NUCLEOTIDE SEQUENCE [LARGE SCALE GENOMIC DNA]</scope>
    <source>
        <strain evidence="2 3">ATCC 12442</strain>
    </source>
</reference>
<feature type="compositionally biased region" description="Polar residues" evidence="1">
    <location>
        <begin position="21"/>
        <end position="36"/>
    </location>
</feature>
<gene>
    <name evidence="2" type="ORF">DL89DRAFT_260450</name>
</gene>
<evidence type="ECO:0000313" key="2">
    <source>
        <dbReference type="EMBL" id="ORX66159.1"/>
    </source>
</evidence>
<dbReference type="OrthoDB" id="10333176at2759"/>
<dbReference type="EMBL" id="MCFD01000017">
    <property type="protein sequence ID" value="ORX66159.1"/>
    <property type="molecule type" value="Genomic_DNA"/>
</dbReference>
<name>A0A1Y1VXZ8_9FUNG</name>
<proteinExistence type="predicted"/>
<protein>
    <submittedName>
        <fullName evidence="2">Uncharacterized protein</fullName>
    </submittedName>
</protein>
<dbReference type="RefSeq" id="XP_040740186.1">
    <property type="nucleotide sequence ID" value="XM_040885783.1"/>
</dbReference>
<sequence>MTLYVKEITIANSRKEHDFSPSRSLLSDNTSPFSSTKPRKKRPQTTFQHSSMTKKYFSKLFHHRSRSTHRYSSSSDDRSDTNTIADATEVFSKWRSEDGPIEPDAALGYLRHLISVKQTLDRNIELLLPSAYREILTNTVTSTTTQPFNLNALATAGHDVTRQNAAFTRLARSLKDTNDSLQAAIFEYLEMLPESSDKHKLAKQCRHMRDTRRWGKFDAFEFVCQPLAYLEMFIPGHVKEWRGFLIEFASPLVAYFVETELDQGMAWEEARAVIQEVFGTNRARETLLEWRSATVALASCMDVLDYRKTVEPNIRCSMRTLAATCTDRQQQAFVDALRKIKVPKPSRYDCEKLRGYLSALPV</sequence>
<dbReference type="AlphaFoldDB" id="A0A1Y1VXZ8"/>
<dbReference type="Proteomes" id="UP000193922">
    <property type="component" value="Unassembled WGS sequence"/>
</dbReference>
<feature type="region of interest" description="Disordered" evidence="1">
    <location>
        <begin position="16"/>
        <end position="50"/>
    </location>
</feature>